<feature type="region of interest" description="Disordered" evidence="17">
    <location>
        <begin position="1"/>
        <end position="22"/>
    </location>
</feature>
<evidence type="ECO:0000313" key="19">
    <source>
        <dbReference type="EMBL" id="KAK9069783.1"/>
    </source>
</evidence>
<keyword evidence="11 16" id="KW-0067">ATP-binding</keyword>
<dbReference type="GO" id="GO:0005886">
    <property type="term" value="C:plasma membrane"/>
    <property type="evidence" value="ECO:0007669"/>
    <property type="project" value="UniProtKB-SubCell"/>
</dbReference>
<keyword evidence="8" id="KW-0732">Signal</keyword>
<comment type="similarity">
    <text evidence="2">In the N-terminal section; belongs to the leguminous lectin family.</text>
</comment>
<evidence type="ECO:0000256" key="10">
    <source>
        <dbReference type="ARBA" id="ARBA00022777"/>
    </source>
</evidence>
<evidence type="ECO:0000256" key="12">
    <source>
        <dbReference type="ARBA" id="ARBA00022989"/>
    </source>
</evidence>
<dbReference type="PROSITE" id="PS00107">
    <property type="entry name" value="PROTEIN_KINASE_ATP"/>
    <property type="match status" value="1"/>
</dbReference>
<evidence type="ECO:0000256" key="6">
    <source>
        <dbReference type="ARBA" id="ARBA00022679"/>
    </source>
</evidence>
<evidence type="ECO:0000313" key="20">
    <source>
        <dbReference type="Proteomes" id="UP001408789"/>
    </source>
</evidence>
<dbReference type="FunFam" id="1.10.510.10:FF:000240">
    <property type="entry name" value="Lectin-domain containing receptor kinase A4.3"/>
    <property type="match status" value="1"/>
</dbReference>
<organism evidence="19 20">
    <name type="scientific">Deinandra increscens subsp. villosa</name>
    <dbReference type="NCBI Taxonomy" id="3103831"/>
    <lineage>
        <taxon>Eukaryota</taxon>
        <taxon>Viridiplantae</taxon>
        <taxon>Streptophyta</taxon>
        <taxon>Embryophyta</taxon>
        <taxon>Tracheophyta</taxon>
        <taxon>Spermatophyta</taxon>
        <taxon>Magnoliopsida</taxon>
        <taxon>eudicotyledons</taxon>
        <taxon>Gunneridae</taxon>
        <taxon>Pentapetalae</taxon>
        <taxon>asterids</taxon>
        <taxon>campanulids</taxon>
        <taxon>Asterales</taxon>
        <taxon>Asteraceae</taxon>
        <taxon>Asteroideae</taxon>
        <taxon>Heliantheae alliance</taxon>
        <taxon>Madieae</taxon>
        <taxon>Madiinae</taxon>
        <taxon>Deinandra</taxon>
    </lineage>
</organism>
<keyword evidence="7" id="KW-0812">Transmembrane</keyword>
<dbReference type="FunFam" id="1.10.510.10:FF:000084">
    <property type="entry name" value="Wall-associated receptor kinase 2"/>
    <property type="match status" value="1"/>
</dbReference>
<dbReference type="GO" id="GO:0005524">
    <property type="term" value="F:ATP binding"/>
    <property type="evidence" value="ECO:0007669"/>
    <property type="project" value="UniProtKB-UniRule"/>
</dbReference>
<accession>A0AAP0DBB2</accession>
<dbReference type="Proteomes" id="UP001408789">
    <property type="component" value="Unassembled WGS sequence"/>
</dbReference>
<dbReference type="GO" id="GO:0004674">
    <property type="term" value="F:protein serine/threonine kinase activity"/>
    <property type="evidence" value="ECO:0007669"/>
    <property type="project" value="UniProtKB-KW"/>
</dbReference>
<gene>
    <name evidence="19" type="ORF">SSX86_010179</name>
</gene>
<keyword evidence="9 16" id="KW-0547">Nucleotide-binding</keyword>
<evidence type="ECO:0000256" key="4">
    <source>
        <dbReference type="ARBA" id="ARBA00022475"/>
    </source>
</evidence>
<dbReference type="Gene3D" id="1.10.510.10">
    <property type="entry name" value="Transferase(Phosphotransferase) domain 1"/>
    <property type="match status" value="2"/>
</dbReference>
<sequence length="720" mass="80888">MFFDMADGEESKASTSSSIQPPQPCHNFEFPEVLVATENFDESLVIGRGGFGKVYKGKVSNGSSPVVVAIKRLDSKSNQGVTEFWAEVEMLSVLRHCNLVSLIGYCNHENEMILVYEYMPNGTLDDHLHKLHTSLSWIQRLNICIGAGRGLHYLHTGTGIESGVIHRDVKSSNILLTESWAAKVSDFGLSKVGPTNQPSTYVNTLVKGTFGYLDPNYYATGKLTRKSDVYAFGVVLLELLCRKRAVDRSLGEEQYGLVAWVQDSIKEGNIKDIVDSDIRGEISQKCLREFVRIVERCLQNSPKHRPTMAEIVASLESLLVLQEKSNNSLNSRGTTIFGRMVNVFPFLSSGENPVFDRMVNLFPFSLSREDSILARVVNRFSFSSSGEISAQGVSRLSSNNMLPEMEGVPAHFQGLSPSLKVFEFEVLKKATKKFSQDLLLGEAAFGEVFLGWIEKNTLAPSNKGVGLPIAVKRFYLKSAQAPDEWLTEVNYLGHLAHPNIIGLLGYCQDEPEHLLVYENMPNKSLDRFLFKDSTAKPLTWEKRLLILLGVACGLTYLHSREIILRDLQSSHILLDEDFNAKLGGFGLVKYCPLTKTHVNTRVMGTYGYGAPEYITTGRLSRESDVYSFGLLLLESMTGQRVMDLIRRERQQSLLEWVNRIQSDKRKLKKIMDPRLKHKYPSQGACEYVSLAMRCIAHKPQNRPSSEEVLDRLEQIYALNK</sequence>
<feature type="domain" description="Protein kinase" evidence="18">
    <location>
        <begin position="40"/>
        <end position="319"/>
    </location>
</feature>
<keyword evidence="10" id="KW-0418">Kinase</keyword>
<dbReference type="FunFam" id="3.30.200.20:FF:000039">
    <property type="entry name" value="receptor-like protein kinase FERONIA"/>
    <property type="match status" value="1"/>
</dbReference>
<dbReference type="InterPro" id="IPR001245">
    <property type="entry name" value="Ser-Thr/Tyr_kinase_cat_dom"/>
</dbReference>
<dbReference type="AlphaFoldDB" id="A0AAP0DBB2"/>
<evidence type="ECO:0000259" key="18">
    <source>
        <dbReference type="PROSITE" id="PS50011"/>
    </source>
</evidence>
<protein>
    <recommendedName>
        <fullName evidence="18">Protein kinase domain-containing protein</fullName>
    </recommendedName>
</protein>
<feature type="binding site" evidence="16">
    <location>
        <position position="71"/>
    </location>
    <ligand>
        <name>ATP</name>
        <dbReference type="ChEBI" id="CHEBI:30616"/>
    </ligand>
</feature>
<feature type="domain" description="Protein kinase" evidence="18">
    <location>
        <begin position="434"/>
        <end position="717"/>
    </location>
</feature>
<dbReference type="EMBL" id="JBCNJP010000012">
    <property type="protein sequence ID" value="KAK9069783.1"/>
    <property type="molecule type" value="Genomic_DNA"/>
</dbReference>
<dbReference type="PROSITE" id="PS00108">
    <property type="entry name" value="PROTEIN_KINASE_ST"/>
    <property type="match status" value="1"/>
</dbReference>
<keyword evidence="12" id="KW-1133">Transmembrane helix</keyword>
<dbReference type="Gene3D" id="3.30.200.20">
    <property type="entry name" value="Phosphorylase Kinase, domain 1"/>
    <property type="match status" value="2"/>
</dbReference>
<keyword evidence="4" id="KW-1003">Cell membrane</keyword>
<keyword evidence="6" id="KW-0808">Transferase</keyword>
<keyword evidence="14" id="KW-0675">Receptor</keyword>
<evidence type="ECO:0000256" key="16">
    <source>
        <dbReference type="PROSITE-ProRule" id="PRU10141"/>
    </source>
</evidence>
<dbReference type="InterPro" id="IPR050823">
    <property type="entry name" value="Plant_Ser_Thr_Prot_Kinase"/>
</dbReference>
<evidence type="ECO:0000256" key="7">
    <source>
        <dbReference type="ARBA" id="ARBA00022692"/>
    </source>
</evidence>
<evidence type="ECO:0000256" key="2">
    <source>
        <dbReference type="ARBA" id="ARBA00008536"/>
    </source>
</evidence>
<dbReference type="InterPro" id="IPR011009">
    <property type="entry name" value="Kinase-like_dom_sf"/>
</dbReference>
<evidence type="ECO:0000256" key="11">
    <source>
        <dbReference type="ARBA" id="ARBA00022840"/>
    </source>
</evidence>
<dbReference type="GO" id="GO:0002229">
    <property type="term" value="P:defense response to oomycetes"/>
    <property type="evidence" value="ECO:0007669"/>
    <property type="project" value="UniProtKB-ARBA"/>
</dbReference>
<dbReference type="PANTHER" id="PTHR45621">
    <property type="entry name" value="OS01G0588500 PROTEIN-RELATED"/>
    <property type="match status" value="1"/>
</dbReference>
<dbReference type="InterPro" id="IPR017441">
    <property type="entry name" value="Protein_kinase_ATP_BS"/>
</dbReference>
<evidence type="ECO:0000256" key="17">
    <source>
        <dbReference type="SAM" id="MobiDB-lite"/>
    </source>
</evidence>
<evidence type="ECO:0000256" key="3">
    <source>
        <dbReference type="ARBA" id="ARBA00010217"/>
    </source>
</evidence>
<proteinExistence type="inferred from homology"/>
<evidence type="ECO:0000256" key="1">
    <source>
        <dbReference type="ARBA" id="ARBA00004251"/>
    </source>
</evidence>
<dbReference type="PROSITE" id="PS50011">
    <property type="entry name" value="PROTEIN_KINASE_DOM"/>
    <property type="match status" value="2"/>
</dbReference>
<comment type="caution">
    <text evidence="19">The sequence shown here is derived from an EMBL/GenBank/DDBJ whole genome shotgun (WGS) entry which is preliminary data.</text>
</comment>
<name>A0AAP0DBB2_9ASTR</name>
<dbReference type="CDD" id="cd14066">
    <property type="entry name" value="STKc_IRAK"/>
    <property type="match status" value="1"/>
</dbReference>
<evidence type="ECO:0000256" key="5">
    <source>
        <dbReference type="ARBA" id="ARBA00022527"/>
    </source>
</evidence>
<dbReference type="Pfam" id="PF07714">
    <property type="entry name" value="PK_Tyr_Ser-Thr"/>
    <property type="match status" value="2"/>
</dbReference>
<keyword evidence="15" id="KW-0325">Glycoprotein</keyword>
<evidence type="ECO:0000256" key="15">
    <source>
        <dbReference type="ARBA" id="ARBA00023180"/>
    </source>
</evidence>
<comment type="subcellular location">
    <subcellularLocation>
        <location evidence="1">Cell membrane</location>
        <topology evidence="1">Single-pass type I membrane protein</topology>
    </subcellularLocation>
</comment>
<keyword evidence="5" id="KW-0723">Serine/threonine-protein kinase</keyword>
<dbReference type="SMART" id="SM00220">
    <property type="entry name" value="S_TKc"/>
    <property type="match status" value="2"/>
</dbReference>
<dbReference type="SUPFAM" id="SSF56112">
    <property type="entry name" value="Protein kinase-like (PK-like)"/>
    <property type="match status" value="2"/>
</dbReference>
<comment type="similarity">
    <text evidence="3">In the C-terminal section; belongs to the protein kinase superfamily. Ser/Thr protein kinase family.</text>
</comment>
<dbReference type="InterPro" id="IPR008271">
    <property type="entry name" value="Ser/Thr_kinase_AS"/>
</dbReference>
<evidence type="ECO:0000256" key="14">
    <source>
        <dbReference type="ARBA" id="ARBA00023170"/>
    </source>
</evidence>
<evidence type="ECO:0000256" key="9">
    <source>
        <dbReference type="ARBA" id="ARBA00022741"/>
    </source>
</evidence>
<reference evidence="19 20" key="1">
    <citation type="submission" date="2024-04" db="EMBL/GenBank/DDBJ databases">
        <title>The reference genome of an endangered Asteraceae, Deinandra increscens subsp. villosa, native to the Central Coast of California.</title>
        <authorList>
            <person name="Guilliams M."/>
            <person name="Hasenstab-Lehman K."/>
            <person name="Meyer R."/>
            <person name="Mcevoy S."/>
        </authorList>
    </citation>
    <scope>NUCLEOTIDE SEQUENCE [LARGE SCALE GENOMIC DNA]</scope>
    <source>
        <tissue evidence="19">Leaf</tissue>
    </source>
</reference>
<keyword evidence="20" id="KW-1185">Reference proteome</keyword>
<evidence type="ECO:0000256" key="13">
    <source>
        <dbReference type="ARBA" id="ARBA00023136"/>
    </source>
</evidence>
<evidence type="ECO:0000256" key="8">
    <source>
        <dbReference type="ARBA" id="ARBA00022729"/>
    </source>
</evidence>
<dbReference type="InterPro" id="IPR000719">
    <property type="entry name" value="Prot_kinase_dom"/>
</dbReference>
<keyword evidence="13" id="KW-0472">Membrane</keyword>